<dbReference type="InterPro" id="IPR038884">
    <property type="entry name" value="CFAP61"/>
</dbReference>
<evidence type="ECO:0000313" key="5">
    <source>
        <dbReference type="Proteomes" id="UP000053240"/>
    </source>
</evidence>
<proteinExistence type="predicted"/>
<dbReference type="InParanoid" id="A0A194QNL7"/>
<accession>A0A194QNL7</accession>
<dbReference type="FunCoup" id="A0A194QNL7">
    <property type="interactions" value="2"/>
</dbReference>
<feature type="domain" description="Cilia- and flagella-associated protein 61 N-terminal" evidence="2">
    <location>
        <begin position="94"/>
        <end position="172"/>
    </location>
</feature>
<dbReference type="InterPro" id="IPR032151">
    <property type="entry name" value="CFAP61_N"/>
</dbReference>
<dbReference type="PANTHER" id="PTHR21178:SF8">
    <property type="entry name" value="CILIA- AND FLAGELLA-ASSOCIATED PROTEIN 61"/>
    <property type="match status" value="1"/>
</dbReference>
<dbReference type="SUPFAM" id="SSF51905">
    <property type="entry name" value="FAD/NAD(P)-binding domain"/>
    <property type="match status" value="1"/>
</dbReference>
<evidence type="ECO:0000259" key="3">
    <source>
        <dbReference type="Pfam" id="PF23150"/>
    </source>
</evidence>
<dbReference type="Pfam" id="PF23150">
    <property type="entry name" value="CFAP61_dimer"/>
    <property type="match status" value="1"/>
</dbReference>
<name>A0A194QNL7_PAPMA</name>
<dbReference type="InterPro" id="IPR056299">
    <property type="entry name" value="CFAP61_dimer"/>
</dbReference>
<protein>
    <submittedName>
        <fullName evidence="4">Uncharacterized protein C20orf26</fullName>
    </submittedName>
</protein>
<gene>
    <name evidence="4" type="ORF">RR48_14304</name>
</gene>
<evidence type="ECO:0000256" key="1">
    <source>
        <dbReference type="SAM" id="MobiDB-lite"/>
    </source>
</evidence>
<feature type="domain" description="CFAP61 dimerisation" evidence="3">
    <location>
        <begin position="977"/>
        <end position="1092"/>
    </location>
</feature>
<reference evidence="4 5" key="1">
    <citation type="journal article" date="2015" name="Nat. Commun.">
        <title>Outbred genome sequencing and CRISPR/Cas9 gene editing in butterflies.</title>
        <authorList>
            <person name="Li X."/>
            <person name="Fan D."/>
            <person name="Zhang W."/>
            <person name="Liu G."/>
            <person name="Zhang L."/>
            <person name="Zhao L."/>
            <person name="Fang X."/>
            <person name="Chen L."/>
            <person name="Dong Y."/>
            <person name="Chen Y."/>
            <person name="Ding Y."/>
            <person name="Zhao R."/>
            <person name="Feng M."/>
            <person name="Zhu Y."/>
            <person name="Feng Y."/>
            <person name="Jiang X."/>
            <person name="Zhu D."/>
            <person name="Xiang H."/>
            <person name="Feng X."/>
            <person name="Li S."/>
            <person name="Wang J."/>
            <person name="Zhang G."/>
            <person name="Kronforst M.R."/>
            <person name="Wang W."/>
        </authorList>
    </citation>
    <scope>NUCLEOTIDE SEQUENCE [LARGE SCALE GENOMIC DNA]</scope>
    <source>
        <strain evidence="4">Ya'a_city_454_Pm</strain>
        <tissue evidence="4">Whole body</tissue>
    </source>
</reference>
<dbReference type="EMBL" id="KQ461196">
    <property type="protein sequence ID" value="KPJ06565.1"/>
    <property type="molecule type" value="Genomic_DNA"/>
</dbReference>
<feature type="domain" description="Cilia- and flagella-associated protein 61 N-terminal" evidence="2">
    <location>
        <begin position="16"/>
        <end position="93"/>
    </location>
</feature>
<dbReference type="PANTHER" id="PTHR21178">
    <property type="entry name" value="CILIA- AND FLAGELLA-ASSOCIATED PROTEIN 61"/>
    <property type="match status" value="1"/>
</dbReference>
<dbReference type="STRING" id="76193.A0A194QNL7"/>
<organism evidence="4 5">
    <name type="scientific">Papilio machaon</name>
    <name type="common">Old World swallowtail butterfly</name>
    <dbReference type="NCBI Taxonomy" id="76193"/>
    <lineage>
        <taxon>Eukaryota</taxon>
        <taxon>Metazoa</taxon>
        <taxon>Ecdysozoa</taxon>
        <taxon>Arthropoda</taxon>
        <taxon>Hexapoda</taxon>
        <taxon>Insecta</taxon>
        <taxon>Pterygota</taxon>
        <taxon>Neoptera</taxon>
        <taxon>Endopterygota</taxon>
        <taxon>Lepidoptera</taxon>
        <taxon>Glossata</taxon>
        <taxon>Ditrysia</taxon>
        <taxon>Papilionoidea</taxon>
        <taxon>Papilionidae</taxon>
        <taxon>Papilioninae</taxon>
        <taxon>Papilio</taxon>
    </lineage>
</organism>
<feature type="region of interest" description="Disordered" evidence="1">
    <location>
        <begin position="1632"/>
        <end position="1657"/>
    </location>
</feature>
<dbReference type="Pfam" id="PF16092">
    <property type="entry name" value="CFAP61_N"/>
    <property type="match status" value="2"/>
</dbReference>
<feature type="compositionally biased region" description="Basic and acidic residues" evidence="1">
    <location>
        <begin position="1642"/>
        <end position="1651"/>
    </location>
</feature>
<sequence>MSIYFNFDVGPTGRRFRRAIDGDKADIEYIIKKTYGEIYGSEDIGTLIELSTLSICMIDVNKDVIGFMALDDHPNVPGVSQVDWEIWMRNMFQEEDNDDIVEILDKKCPQLKELYGEYYISEIISRHPSMKRKVIVAAYQDHVIGVMCLNAEVNYENLQNTYDLNPYYGLRKATPLERELKKRNNVLLKAFGEPILYGKWGPFDRTSKAKQKVDEDITPGETAAEPRIKTSSKVIFRHISLTEDKYDRVYMKKDVSDDYSVKLGGTSPTISLLSNVSVAELLDEDPFDYEIVNIDTKLLKVPRVISHDYEPKSQSDRQSTITEFESKLKRRASIMAKKQEELNKINYSGEPNAFIIELFGCREDVDYNKLRVRKAELIDVPLIAQLLNTLDVKETMWTVENTVHKRNESIFVLLCGCSLVGLGILDKAEQTDYLQNKYNFDSYRIQKYHYKANGIFAGFSALKTVLIYPVFEAHFRFFAREMMRLSECTTLVWMTAYRNKWVAHKANTLATAMIPLVPRESEVDCVSIPEIKKINTISNSLEAFSTWFISKKFTSVPKVNVDTRIVVVGASRTTMAFLNALLFSDSCTYLTFTNVTLISPSGLPYVRHSKALVENMFLKCRTNTDRYLKSVPYSYYVNIIQGTVTEINRRSKYVGLANGNKFYYDLLFLLFGKQYQHPNYMKTILDREDKMKKGLIPIYTPLDVPICARERCFSKRLPENVFIINNLSDANKALKYIKNNLMYFEPYCILVYGATIHAYCCLSTLLQMGVPSHNIVFVEPFPSEDPRKPRISVFANIYVDRTVNDMLKNLNVKTYSSYYFESWSCDFENSVTSVTFMSQFKMIQLSCSAFFYYGKQGVDEDAFVAINKSGIAYNEGILIDHQFRTRDDSIYAAGPATRYNSNYYADDKDQRYYDSYEVGTKLGNQIRNQLDPLFVDTDKYVKRTENNCNEDSGSFSSSIKESTSVSSNEFESKIKLPDFKEPRVMYCTLPGGLQYLEVRSPGKKIPCHYIQSLHYNGQVIETFKEGYFKIHFNKDFIVDGITCLTPEKRPLENFVRLYGQSSVVLNNVILRCTAKKLDNLYAFFRSPWAYFLYHDKSEELFAIVKELLPKGHRKGKTLKEALYSVAERLSSTSCTETLKSEMRSVFESSPHVEAIIDYVMEWLSEHEALLPVYLQPWHQAEYAHDEQTNPKIHEPLPKRVTGRDMVVEKESYKTTTGEYCVKPNPNKAMERSDCACNCKRVIYMTGVEKRLQSKNIIQPRIISEMKDNYRGLTKSPLAPPEIEVKAPDPEYIFDVVASGRSEAPVIPETAGGFRRLLDPYVTTYRQKHRLYTPDDQYGIGAKDHITFYTESNIPKVRGFGPKFKEIWMPLEAKVHRAVYDRSHVKKEYHEVAACHNPVNNLKGVFQSETKKQYTPPFASPLASWSHGEEYFLAPYPPNPYQTNIAPFMYCSDYCHISQGTKPCIVIDQLAHDMTPHKLCKQRFSVSRGCINIAKVLVTFSSVAEDRAGCGSNGRDCCTARSLAEARNKALNTESKKMVVNNAASDGRTWQLRAGVGLRNGILDGLAHGDLHGLLHGGEHGLLHGEEHGLLHGGKHGLLHGLLQRLPQGDPQGVILILGLGHGRALLDRADTTQGNVQGSEHTIPHDLHDEQNGSVQL</sequence>
<evidence type="ECO:0000313" key="4">
    <source>
        <dbReference type="EMBL" id="KPJ06565.1"/>
    </source>
</evidence>
<keyword evidence="5" id="KW-1185">Reference proteome</keyword>
<dbReference type="Gene3D" id="3.50.50.60">
    <property type="entry name" value="FAD/NAD(P)-binding domain"/>
    <property type="match status" value="2"/>
</dbReference>
<evidence type="ECO:0000259" key="2">
    <source>
        <dbReference type="Pfam" id="PF16092"/>
    </source>
</evidence>
<dbReference type="InterPro" id="IPR036188">
    <property type="entry name" value="FAD/NAD-bd_sf"/>
</dbReference>
<dbReference type="Proteomes" id="UP000053240">
    <property type="component" value="Unassembled WGS sequence"/>
</dbReference>